<proteinExistence type="predicted"/>
<reference evidence="2" key="1">
    <citation type="journal article" date="2019" name="MBio">
        <title>Virus Genomes from Deep Sea Sediments Expand the Ocean Megavirome and Support Independent Origins of Viral Gigantism.</title>
        <authorList>
            <person name="Backstrom D."/>
            <person name="Yutin N."/>
            <person name="Jorgensen S.L."/>
            <person name="Dharamshi J."/>
            <person name="Homa F."/>
            <person name="Zaremba-Niedwiedzka K."/>
            <person name="Spang A."/>
            <person name="Wolf Y.I."/>
            <person name="Koonin E.V."/>
            <person name="Ettema T.J."/>
        </authorList>
    </citation>
    <scope>NUCLEOTIDE SEQUENCE</scope>
</reference>
<gene>
    <name evidence="2" type="ORF">LCPAC202_01420</name>
</gene>
<accession>A0A481Z5M8</accession>
<dbReference type="InterPro" id="IPR023214">
    <property type="entry name" value="HAD_sf"/>
</dbReference>
<evidence type="ECO:0000313" key="2">
    <source>
        <dbReference type="EMBL" id="QBK91168.1"/>
    </source>
</evidence>
<dbReference type="PROSITE" id="PS50969">
    <property type="entry name" value="FCP1"/>
    <property type="match status" value="1"/>
</dbReference>
<protein>
    <submittedName>
        <fullName evidence="2">Ctd-like (NLI interacting factor-like) phosphatase</fullName>
    </submittedName>
</protein>
<dbReference type="InterPro" id="IPR004274">
    <property type="entry name" value="FCP1_dom"/>
</dbReference>
<dbReference type="InterPro" id="IPR036412">
    <property type="entry name" value="HAD-like_sf"/>
</dbReference>
<evidence type="ECO:0000259" key="1">
    <source>
        <dbReference type="PROSITE" id="PS50969"/>
    </source>
</evidence>
<sequence length="180" mass="21338">MNGLLCMKVHNKSNYNSGNSKIETVKIKNYVLYIRPGIKDFMNRLLKNYKVAIFSSTTQKNLILSLNLILSNPIIKRLDFIWDRSRTRHDPDYGTDPLIKSHQTIKMLKDVWDNPIINPWKFWNQTNTICIDHDYLKLRFNKLENIIITKEWDAKPSEDESQKLPELEKTIKLKFDQLTN</sequence>
<dbReference type="SUPFAM" id="SSF56784">
    <property type="entry name" value="HAD-like"/>
    <property type="match status" value="1"/>
</dbReference>
<feature type="domain" description="FCP1 homology" evidence="1">
    <location>
        <begin position="1"/>
        <end position="171"/>
    </location>
</feature>
<dbReference type="EMBL" id="MK500513">
    <property type="protein sequence ID" value="QBK91168.1"/>
    <property type="molecule type" value="Genomic_DNA"/>
</dbReference>
<dbReference type="Pfam" id="PF03031">
    <property type="entry name" value="NIF"/>
    <property type="match status" value="1"/>
</dbReference>
<dbReference type="Gene3D" id="3.40.50.1000">
    <property type="entry name" value="HAD superfamily/HAD-like"/>
    <property type="match status" value="1"/>
</dbReference>
<name>A0A481Z5M8_9VIRU</name>
<organism evidence="2">
    <name type="scientific">Pithovirus LCPAC202</name>
    <dbReference type="NCBI Taxonomy" id="2506592"/>
    <lineage>
        <taxon>Viruses</taxon>
        <taxon>Pithoviruses</taxon>
    </lineage>
</organism>